<sequence length="221" mass="23162">MVQETESREGQHLARGVQSGAAVGHLPREDALQGCGVPTLASSPPVRGVPRAALGEDGAGVYVPGPVHWGLFLRSTEVILEEAAGCPLALDQRPQDLDTPKLAGGSGGGGSPQCRAESIQGLPRLGPWVVPARGGTPGSLVRKKVKRNQPDSVGDQGEARILGAVSRPATVNWRPVQVILQLSTRWRGSPGDDSLPHSKALLTPGFHLQPSRLPSQAELTF</sequence>
<evidence type="ECO:0000313" key="1">
    <source>
        <dbReference type="EMBL" id="CAN0094420.1"/>
    </source>
</evidence>
<name>A0AC59YZ57_RANTA</name>
<accession>A0AC59YZ57</accession>
<organism evidence="1 2">
    <name type="scientific">Rangifer tarandus platyrhynchus</name>
    <name type="common">Svalbard reindeer</name>
    <dbReference type="NCBI Taxonomy" id="3082113"/>
    <lineage>
        <taxon>Eukaryota</taxon>
        <taxon>Metazoa</taxon>
        <taxon>Chordata</taxon>
        <taxon>Craniata</taxon>
        <taxon>Vertebrata</taxon>
        <taxon>Euteleostomi</taxon>
        <taxon>Mammalia</taxon>
        <taxon>Eutheria</taxon>
        <taxon>Laurasiatheria</taxon>
        <taxon>Artiodactyla</taxon>
        <taxon>Ruminantia</taxon>
        <taxon>Pecora</taxon>
        <taxon>Cervidae</taxon>
        <taxon>Odocoileinae</taxon>
        <taxon>Rangifer</taxon>
    </lineage>
</organism>
<gene>
    <name evidence="1" type="ORF">MRATA1EN22A_LOCUS11947</name>
</gene>
<dbReference type="EMBL" id="OX596105">
    <property type="protein sequence ID" value="CAN0094420.1"/>
    <property type="molecule type" value="Genomic_DNA"/>
</dbReference>
<evidence type="ECO:0000313" key="2">
    <source>
        <dbReference type="Proteomes" id="UP001162501"/>
    </source>
</evidence>
<reference evidence="1" key="1">
    <citation type="submission" date="2023-05" db="EMBL/GenBank/DDBJ databases">
        <authorList>
            <consortium name="ELIXIR-Norway"/>
        </authorList>
    </citation>
    <scope>NUCLEOTIDE SEQUENCE</scope>
</reference>
<proteinExistence type="predicted"/>
<dbReference type="Proteomes" id="UP001162501">
    <property type="component" value="Chromosome 21"/>
</dbReference>
<protein>
    <submittedName>
        <fullName evidence="1">Uncharacterized protein</fullName>
    </submittedName>
</protein>
<reference evidence="1" key="2">
    <citation type="submission" date="2025-03" db="EMBL/GenBank/DDBJ databases">
        <authorList>
            <consortium name="ELIXIR-Norway"/>
            <consortium name="Elixir Norway"/>
        </authorList>
    </citation>
    <scope>NUCLEOTIDE SEQUENCE</scope>
</reference>